<dbReference type="PANTHER" id="PTHR21178">
    <property type="entry name" value="CILIA- AND FLAGELLA-ASSOCIATED PROTEIN 61"/>
    <property type="match status" value="1"/>
</dbReference>
<sequence length="177" mass="20032">MTILYSACGTTQEVTVRRTESLDVHGISELKTLSTQSIFGNVNVIYLLEKSSLAVTISDDQNSVIAHAAFLDYPSWNVVDQSEWEEWIHKHYAQSSECTPLNTLFLHLFVAKEEFSLQSIQEILRSVFNAVADVHFICLVMPSNVTLPSDLAAAFEPMKKIAETRLTEEHTVYICYR</sequence>
<comment type="caution">
    <text evidence="2">The sequence shown here is derived from an EMBL/GenBank/DDBJ whole genome shotgun (WGS) entry which is preliminary data.</text>
</comment>
<organism evidence="2 3">
    <name type="scientific">Staurois parvus</name>
    <dbReference type="NCBI Taxonomy" id="386267"/>
    <lineage>
        <taxon>Eukaryota</taxon>
        <taxon>Metazoa</taxon>
        <taxon>Chordata</taxon>
        <taxon>Craniata</taxon>
        <taxon>Vertebrata</taxon>
        <taxon>Euteleostomi</taxon>
        <taxon>Amphibia</taxon>
        <taxon>Batrachia</taxon>
        <taxon>Anura</taxon>
        <taxon>Neobatrachia</taxon>
        <taxon>Ranoidea</taxon>
        <taxon>Ranidae</taxon>
        <taxon>Staurois</taxon>
    </lineage>
</organism>
<dbReference type="EMBL" id="CATNWA010003753">
    <property type="protein sequence ID" value="CAI9546182.1"/>
    <property type="molecule type" value="Genomic_DNA"/>
</dbReference>
<gene>
    <name evidence="2" type="ORF">SPARVUS_LOCUS2792154</name>
</gene>
<dbReference type="Pfam" id="PF16092">
    <property type="entry name" value="CFAP61_N"/>
    <property type="match status" value="1"/>
</dbReference>
<evidence type="ECO:0000313" key="2">
    <source>
        <dbReference type="EMBL" id="CAI9546182.1"/>
    </source>
</evidence>
<protein>
    <recommendedName>
        <fullName evidence="1">Cilia- and flagella-associated protein 61 N-terminal domain-containing protein</fullName>
    </recommendedName>
</protein>
<feature type="domain" description="Cilia- and flagella-associated protein 61 N-terminal" evidence="1">
    <location>
        <begin position="15"/>
        <end position="177"/>
    </location>
</feature>
<dbReference type="InterPro" id="IPR032151">
    <property type="entry name" value="CFAP61_N"/>
</dbReference>
<evidence type="ECO:0000259" key="1">
    <source>
        <dbReference type="Pfam" id="PF16092"/>
    </source>
</evidence>
<feature type="non-terminal residue" evidence="2">
    <location>
        <position position="177"/>
    </location>
</feature>
<dbReference type="InterPro" id="IPR038884">
    <property type="entry name" value="CFAP61"/>
</dbReference>
<keyword evidence="3" id="KW-1185">Reference proteome</keyword>
<reference evidence="2" key="1">
    <citation type="submission" date="2023-05" db="EMBL/GenBank/DDBJ databases">
        <authorList>
            <person name="Stuckert A."/>
        </authorList>
    </citation>
    <scope>NUCLEOTIDE SEQUENCE</scope>
</reference>
<evidence type="ECO:0000313" key="3">
    <source>
        <dbReference type="Proteomes" id="UP001162483"/>
    </source>
</evidence>
<accession>A0ABN9BFF0</accession>
<dbReference type="Proteomes" id="UP001162483">
    <property type="component" value="Unassembled WGS sequence"/>
</dbReference>
<name>A0ABN9BFF0_9NEOB</name>
<proteinExistence type="predicted"/>
<dbReference type="PANTHER" id="PTHR21178:SF8">
    <property type="entry name" value="CILIA- AND FLAGELLA-ASSOCIATED PROTEIN 61"/>
    <property type="match status" value="1"/>
</dbReference>